<dbReference type="PANTHER" id="PTHR30086:SF20">
    <property type="entry name" value="ARGININE EXPORTER PROTEIN ARGO-RELATED"/>
    <property type="match status" value="1"/>
</dbReference>
<keyword evidence="2" id="KW-1003">Cell membrane</keyword>
<evidence type="ECO:0000256" key="2">
    <source>
        <dbReference type="ARBA" id="ARBA00022475"/>
    </source>
</evidence>
<evidence type="ECO:0000256" key="3">
    <source>
        <dbReference type="ARBA" id="ARBA00022692"/>
    </source>
</evidence>
<dbReference type="EMBL" id="BMCS01000002">
    <property type="protein sequence ID" value="GGF33614.1"/>
    <property type="molecule type" value="Genomic_DNA"/>
</dbReference>
<dbReference type="Proteomes" id="UP000632454">
    <property type="component" value="Unassembled WGS sequence"/>
</dbReference>
<keyword evidence="5 6" id="KW-0472">Membrane</keyword>
<evidence type="ECO:0000256" key="1">
    <source>
        <dbReference type="ARBA" id="ARBA00004651"/>
    </source>
</evidence>
<keyword evidence="3 6" id="KW-0812">Transmembrane</keyword>
<protein>
    <submittedName>
        <fullName evidence="7">Threonine efflux protein</fullName>
    </submittedName>
</protein>
<feature type="transmembrane region" description="Helical" evidence="6">
    <location>
        <begin position="46"/>
        <end position="69"/>
    </location>
</feature>
<feature type="transmembrane region" description="Helical" evidence="6">
    <location>
        <begin position="150"/>
        <end position="170"/>
    </location>
</feature>
<dbReference type="Pfam" id="PF01810">
    <property type="entry name" value="LysE"/>
    <property type="match status" value="1"/>
</dbReference>
<proteinExistence type="predicted"/>
<dbReference type="PIRSF" id="PIRSF006324">
    <property type="entry name" value="LeuE"/>
    <property type="match status" value="1"/>
</dbReference>
<keyword evidence="8" id="KW-1185">Reference proteome</keyword>
<comment type="caution">
    <text evidence="7">The sequence shown here is derived from an EMBL/GenBank/DDBJ whole genome shotgun (WGS) entry which is preliminary data.</text>
</comment>
<gene>
    <name evidence="7" type="ORF">GCM10007298_31750</name>
</gene>
<sequence>MACMNWASYAAFLGLVALLTLLPGPDTAVAIKNTLQGGRRRGGWCLFGISTASVVQSTAAAAGLGVLIVTVEPLFLTIKYVGAAYLLFLAVQALRSARRGEYSDDTTPSGGSSSAVAGWRQGFISNICNPKVIAFYLAVLPQFLGTEPTLTAIAVYAVTFPLIGTAYLAVIIHGVHRAREVFTRRRIRRTMDAVTGAALVAFGLRLATE</sequence>
<comment type="subcellular location">
    <subcellularLocation>
        <location evidence="1">Cell membrane</location>
        <topology evidence="1">Multi-pass membrane protein</topology>
    </subcellularLocation>
</comment>
<keyword evidence="4 6" id="KW-1133">Transmembrane helix</keyword>
<organism evidence="7 8">
    <name type="scientific">Williamsia phyllosphaerae</name>
    <dbReference type="NCBI Taxonomy" id="885042"/>
    <lineage>
        <taxon>Bacteria</taxon>
        <taxon>Bacillati</taxon>
        <taxon>Actinomycetota</taxon>
        <taxon>Actinomycetes</taxon>
        <taxon>Mycobacteriales</taxon>
        <taxon>Nocardiaceae</taxon>
        <taxon>Williamsia</taxon>
    </lineage>
</organism>
<dbReference type="InterPro" id="IPR001123">
    <property type="entry name" value="LeuE-type"/>
</dbReference>
<evidence type="ECO:0000313" key="8">
    <source>
        <dbReference type="Proteomes" id="UP000632454"/>
    </source>
</evidence>
<name>A0ABQ1V2K2_9NOCA</name>
<evidence type="ECO:0000313" key="7">
    <source>
        <dbReference type="EMBL" id="GGF33614.1"/>
    </source>
</evidence>
<feature type="transmembrane region" description="Helical" evidence="6">
    <location>
        <begin position="76"/>
        <end position="94"/>
    </location>
</feature>
<dbReference type="PANTHER" id="PTHR30086">
    <property type="entry name" value="ARGININE EXPORTER PROTEIN ARGO"/>
    <property type="match status" value="1"/>
</dbReference>
<evidence type="ECO:0000256" key="4">
    <source>
        <dbReference type="ARBA" id="ARBA00022989"/>
    </source>
</evidence>
<accession>A0ABQ1V2K2</accession>
<reference evidence="8" key="1">
    <citation type="journal article" date="2019" name="Int. J. Syst. Evol. Microbiol.">
        <title>The Global Catalogue of Microorganisms (GCM) 10K type strain sequencing project: providing services to taxonomists for standard genome sequencing and annotation.</title>
        <authorList>
            <consortium name="The Broad Institute Genomics Platform"/>
            <consortium name="The Broad Institute Genome Sequencing Center for Infectious Disease"/>
            <person name="Wu L."/>
            <person name="Ma J."/>
        </authorList>
    </citation>
    <scope>NUCLEOTIDE SEQUENCE [LARGE SCALE GENOMIC DNA]</scope>
    <source>
        <strain evidence="8">CCM 7855</strain>
    </source>
</reference>
<evidence type="ECO:0000256" key="5">
    <source>
        <dbReference type="ARBA" id="ARBA00023136"/>
    </source>
</evidence>
<evidence type="ECO:0000256" key="6">
    <source>
        <dbReference type="SAM" id="Phobius"/>
    </source>
</evidence>